<proteinExistence type="predicted"/>
<feature type="region of interest" description="Disordered" evidence="2">
    <location>
        <begin position="93"/>
        <end position="115"/>
    </location>
</feature>
<dbReference type="OrthoDB" id="3018316at2759"/>
<dbReference type="EMBL" id="KL197709">
    <property type="protein sequence ID" value="KDQ64791.1"/>
    <property type="molecule type" value="Genomic_DNA"/>
</dbReference>
<dbReference type="Proteomes" id="UP000027265">
    <property type="component" value="Unassembled WGS sequence"/>
</dbReference>
<name>A0A067QQ68_9AGAM</name>
<organism evidence="3 4">
    <name type="scientific">Jaapia argillacea MUCL 33604</name>
    <dbReference type="NCBI Taxonomy" id="933084"/>
    <lineage>
        <taxon>Eukaryota</taxon>
        <taxon>Fungi</taxon>
        <taxon>Dikarya</taxon>
        <taxon>Basidiomycota</taxon>
        <taxon>Agaricomycotina</taxon>
        <taxon>Agaricomycetes</taxon>
        <taxon>Agaricomycetidae</taxon>
        <taxon>Jaapiales</taxon>
        <taxon>Jaapiaceae</taxon>
        <taxon>Jaapia</taxon>
    </lineage>
</organism>
<feature type="compositionally biased region" description="Polar residues" evidence="2">
    <location>
        <begin position="233"/>
        <end position="248"/>
    </location>
</feature>
<feature type="region of interest" description="Disordered" evidence="2">
    <location>
        <begin position="187"/>
        <end position="249"/>
    </location>
</feature>
<gene>
    <name evidence="3" type="ORF">JAAARDRAFT_238052</name>
</gene>
<feature type="coiled-coil region" evidence="1">
    <location>
        <begin position="413"/>
        <end position="440"/>
    </location>
</feature>
<dbReference type="InParanoid" id="A0A067QQ68"/>
<feature type="compositionally biased region" description="Polar residues" evidence="2">
    <location>
        <begin position="187"/>
        <end position="200"/>
    </location>
</feature>
<keyword evidence="1" id="KW-0175">Coiled coil</keyword>
<reference evidence="4" key="1">
    <citation type="journal article" date="2014" name="Proc. Natl. Acad. Sci. U.S.A.">
        <title>Extensive sampling of basidiomycete genomes demonstrates inadequacy of the white-rot/brown-rot paradigm for wood decay fungi.</title>
        <authorList>
            <person name="Riley R."/>
            <person name="Salamov A.A."/>
            <person name="Brown D.W."/>
            <person name="Nagy L.G."/>
            <person name="Floudas D."/>
            <person name="Held B.W."/>
            <person name="Levasseur A."/>
            <person name="Lombard V."/>
            <person name="Morin E."/>
            <person name="Otillar R."/>
            <person name="Lindquist E.A."/>
            <person name="Sun H."/>
            <person name="LaButti K.M."/>
            <person name="Schmutz J."/>
            <person name="Jabbour D."/>
            <person name="Luo H."/>
            <person name="Baker S.E."/>
            <person name="Pisabarro A.G."/>
            <person name="Walton J.D."/>
            <person name="Blanchette R.A."/>
            <person name="Henrissat B."/>
            <person name="Martin F."/>
            <person name="Cullen D."/>
            <person name="Hibbett D.S."/>
            <person name="Grigoriev I.V."/>
        </authorList>
    </citation>
    <scope>NUCLEOTIDE SEQUENCE [LARGE SCALE GENOMIC DNA]</scope>
    <source>
        <strain evidence="4">MUCL 33604</strain>
    </source>
</reference>
<feature type="compositionally biased region" description="Basic and acidic residues" evidence="2">
    <location>
        <begin position="337"/>
        <end position="355"/>
    </location>
</feature>
<dbReference type="HOGENOM" id="CLU_582725_0_0_1"/>
<protein>
    <submittedName>
        <fullName evidence="3">Uncharacterized protein</fullName>
    </submittedName>
</protein>
<evidence type="ECO:0000256" key="1">
    <source>
        <dbReference type="SAM" id="Coils"/>
    </source>
</evidence>
<accession>A0A067QQ68</accession>
<evidence type="ECO:0000313" key="4">
    <source>
        <dbReference type="Proteomes" id="UP000027265"/>
    </source>
</evidence>
<feature type="region of interest" description="Disordered" evidence="2">
    <location>
        <begin position="337"/>
        <end position="375"/>
    </location>
</feature>
<dbReference type="AlphaFoldDB" id="A0A067QQ68"/>
<evidence type="ECO:0000256" key="2">
    <source>
        <dbReference type="SAM" id="MobiDB-lite"/>
    </source>
</evidence>
<feature type="compositionally biased region" description="Polar residues" evidence="2">
    <location>
        <begin position="360"/>
        <end position="375"/>
    </location>
</feature>
<sequence length="469" mass="51554">MSPLGLECYTPPLKKTRDARRLVAGPLGVIPDDLHYPRSASRPELLHGLALDIRRGEESAETLFRAFDLSICDPVEGKSQAPPSIPTCISEMPGSGHHAELSRNPSTARETPYKVQKGSYLSTPLRKAYFPNLSPSILKILLRSPSIHFPSPDHSFGDTSFESGAVEDSFTRVAQPRASTPLFSKTIPSRQTVTQASPNMAQEDIEMPLTPPPSVRIPDSRSTPAFPQELAKTGSTSPKLSSPVQQRSLDLPSRHALDCSSFASPPCHGERKEPDAPVDLSTELTALVTSETVNELEGILQKNPSLRLTLLEPSALRYSLRVIRELKGLQDNWEERRKDRMGASDDRCNTGEKRPCASPPFSSRIGSSQLSPETGFSLPPNNETSYFDSSLNSSTYPLPILGDRSVTLQEEFAALLLAQAAEEERQAAELREIADRLLNMALTRRRLAGVTIARSELRSGRRECFVFDS</sequence>
<evidence type="ECO:0000313" key="3">
    <source>
        <dbReference type="EMBL" id="KDQ64791.1"/>
    </source>
</evidence>
<keyword evidence="4" id="KW-1185">Reference proteome</keyword>